<evidence type="ECO:0000313" key="2">
    <source>
        <dbReference type="EMBL" id="TXS27579.1"/>
    </source>
</evidence>
<sequence>MTSSSSSSALPSLTVGSRSGSFALESRSILLEQGGARRRIPLEAVEEVRLDGVRRPAVEVVLTAPAGSSGTVYRVDCRNAASATAFVDATARALPARDVDTPREDGAARVAVLPRAAERNRRSPRDRLVIAAVLAPVALYVGGLLVLIMDGDVLGVIFWLLGLKPLAFGLLLYGMAAKNLYDRWLLRRRGISVLATSDHTQGQKEIYRYVDAEGVRRFFEPDHAAAPVSLAPRQVAAAYDPRRVERVKAVLPLRTWVLRTIGVGFGGTSLLALGFFLVPYQLIELLSR</sequence>
<accession>A0A652KVA3</accession>
<dbReference type="EMBL" id="RDBM01000035">
    <property type="protein sequence ID" value="TXS27579.1"/>
    <property type="molecule type" value="Genomic_DNA"/>
</dbReference>
<evidence type="ECO:0000256" key="1">
    <source>
        <dbReference type="SAM" id="Phobius"/>
    </source>
</evidence>
<gene>
    <name evidence="2" type="ORF">EAO74_16340</name>
</gene>
<feature type="transmembrane region" description="Helical" evidence="1">
    <location>
        <begin position="154"/>
        <end position="177"/>
    </location>
</feature>
<dbReference type="AlphaFoldDB" id="A0A652KVA3"/>
<keyword evidence="1" id="KW-0812">Transmembrane</keyword>
<comment type="caution">
    <text evidence="2">The sequence shown here is derived from an EMBL/GenBank/DDBJ whole genome shotgun (WGS) entry which is preliminary data.</text>
</comment>
<feature type="transmembrane region" description="Helical" evidence="1">
    <location>
        <begin position="256"/>
        <end position="278"/>
    </location>
</feature>
<proteinExistence type="predicted"/>
<feature type="transmembrane region" description="Helical" evidence="1">
    <location>
        <begin position="128"/>
        <end position="148"/>
    </location>
</feature>
<organism evidence="2">
    <name type="scientific">Streptomyces sp. gb1(2016)</name>
    <dbReference type="NCBI Taxonomy" id="1828321"/>
    <lineage>
        <taxon>Bacteria</taxon>
        <taxon>Bacillati</taxon>
        <taxon>Actinomycetota</taxon>
        <taxon>Actinomycetes</taxon>
        <taxon>Kitasatosporales</taxon>
        <taxon>Streptomycetaceae</taxon>
        <taxon>Streptomyces</taxon>
    </lineage>
</organism>
<dbReference type="RefSeq" id="WP_147983940.1">
    <property type="nucleotide sequence ID" value="NZ_RDBM01000035.1"/>
</dbReference>
<evidence type="ECO:0008006" key="3">
    <source>
        <dbReference type="Google" id="ProtNLM"/>
    </source>
</evidence>
<protein>
    <recommendedName>
        <fullName evidence="3">DUF3592 domain-containing protein</fullName>
    </recommendedName>
</protein>
<keyword evidence="1" id="KW-1133">Transmembrane helix</keyword>
<name>A0A652KVA3_9ACTN</name>
<reference evidence="2" key="1">
    <citation type="submission" date="2018-10" db="EMBL/GenBank/DDBJ databases">
        <authorList>
            <person name="Hariharan J."/>
            <person name="Choudoir M.J."/>
            <person name="Diebold P."/>
            <person name="Panke-Buisse K."/>
            <person name="Campbell A.N."/>
            <person name="Buckley D.H."/>
        </authorList>
    </citation>
    <scope>NUCLEOTIDE SEQUENCE</scope>
    <source>
        <strain evidence="2">Gb1</strain>
    </source>
</reference>
<keyword evidence="1" id="KW-0472">Membrane</keyword>